<evidence type="ECO:0000313" key="4">
    <source>
        <dbReference type="WBParaSite" id="GPUH_0000340401-mRNA-1"/>
    </source>
</evidence>
<organism evidence="4">
    <name type="scientific">Gongylonema pulchrum</name>
    <dbReference type="NCBI Taxonomy" id="637853"/>
    <lineage>
        <taxon>Eukaryota</taxon>
        <taxon>Metazoa</taxon>
        <taxon>Ecdysozoa</taxon>
        <taxon>Nematoda</taxon>
        <taxon>Chromadorea</taxon>
        <taxon>Rhabditida</taxon>
        <taxon>Spirurina</taxon>
        <taxon>Spiruromorpha</taxon>
        <taxon>Spiruroidea</taxon>
        <taxon>Gongylonematidae</taxon>
        <taxon>Gongylonema</taxon>
    </lineage>
</organism>
<protein>
    <submittedName>
        <fullName evidence="4">Secreted protein</fullName>
    </submittedName>
</protein>
<evidence type="ECO:0000313" key="2">
    <source>
        <dbReference type="EMBL" id="VDK39403.1"/>
    </source>
</evidence>
<sequence>MAKIMMTVTMIIIMTMKLIMMVMAADCKSFTIVLTLTSSDDEEAEDSERLNAYKLRPFCWKFVVRERWRRAKRLPLKGSD</sequence>
<name>A0A183D3V7_9BILA</name>
<dbReference type="AlphaFoldDB" id="A0A183D3V7"/>
<dbReference type="WBParaSite" id="GPUH_0000340401-mRNA-1">
    <property type="protein sequence ID" value="GPUH_0000340401-mRNA-1"/>
    <property type="gene ID" value="GPUH_0000340401"/>
</dbReference>
<evidence type="ECO:0000313" key="3">
    <source>
        <dbReference type="Proteomes" id="UP000271098"/>
    </source>
</evidence>
<dbReference type="Proteomes" id="UP000271098">
    <property type="component" value="Unassembled WGS sequence"/>
</dbReference>
<evidence type="ECO:0000256" key="1">
    <source>
        <dbReference type="SAM" id="SignalP"/>
    </source>
</evidence>
<gene>
    <name evidence="2" type="ORF">GPUH_LOCUS3398</name>
</gene>
<feature type="chain" id="PRO_5043138555" evidence="1">
    <location>
        <begin position="25"/>
        <end position="80"/>
    </location>
</feature>
<keyword evidence="1" id="KW-0732">Signal</keyword>
<accession>A0A183D3V7</accession>
<proteinExistence type="predicted"/>
<feature type="signal peptide" evidence="1">
    <location>
        <begin position="1"/>
        <end position="24"/>
    </location>
</feature>
<dbReference type="EMBL" id="UYRT01005799">
    <property type="protein sequence ID" value="VDK39403.1"/>
    <property type="molecule type" value="Genomic_DNA"/>
</dbReference>
<keyword evidence="3" id="KW-1185">Reference proteome</keyword>
<reference evidence="2 3" key="2">
    <citation type="submission" date="2018-11" db="EMBL/GenBank/DDBJ databases">
        <authorList>
            <consortium name="Pathogen Informatics"/>
        </authorList>
    </citation>
    <scope>NUCLEOTIDE SEQUENCE [LARGE SCALE GENOMIC DNA]</scope>
</reference>
<reference evidence="4" key="1">
    <citation type="submission" date="2016-06" db="UniProtKB">
        <authorList>
            <consortium name="WormBaseParasite"/>
        </authorList>
    </citation>
    <scope>IDENTIFICATION</scope>
</reference>